<keyword evidence="2" id="KW-1185">Reference proteome</keyword>
<gene>
    <name evidence="1" type="ORF">CFN78_24445</name>
</gene>
<dbReference type="InterPro" id="IPR024495">
    <property type="entry name" value="DUF2771"/>
</dbReference>
<organism evidence="1 2">
    <name type="scientific">Amycolatopsis antarctica</name>
    <dbReference type="NCBI Taxonomy" id="1854586"/>
    <lineage>
        <taxon>Bacteria</taxon>
        <taxon>Bacillati</taxon>
        <taxon>Actinomycetota</taxon>
        <taxon>Actinomycetes</taxon>
        <taxon>Pseudonocardiales</taxon>
        <taxon>Pseudonocardiaceae</taxon>
        <taxon>Amycolatopsis</taxon>
    </lineage>
</organism>
<evidence type="ECO:0000313" key="2">
    <source>
        <dbReference type="Proteomes" id="UP000242444"/>
    </source>
</evidence>
<dbReference type="OrthoDB" id="4772953at2"/>
<evidence type="ECO:0008006" key="3">
    <source>
        <dbReference type="Google" id="ProtNLM"/>
    </source>
</evidence>
<sequence>MRRRAVAGLLAGAAVTVTGCSAPGAPEVSFYADGRTVNAAPLIYCDAIVSSCEQNEGAAAKIPVRAGMPVQISLPSEVAETPWVVNVQYTDAEGNLKPIKQEFFGQDSRLAYTATGDAPGDQVLVVEIQQLGAAYAADATGMPIPDADGNPQLVVRGVWSFQVER</sequence>
<dbReference type="PROSITE" id="PS51257">
    <property type="entry name" value="PROKAR_LIPOPROTEIN"/>
    <property type="match status" value="1"/>
</dbReference>
<dbReference type="EMBL" id="NKYE01000019">
    <property type="protein sequence ID" value="OZM70559.1"/>
    <property type="molecule type" value="Genomic_DNA"/>
</dbReference>
<evidence type="ECO:0000313" key="1">
    <source>
        <dbReference type="EMBL" id="OZM70559.1"/>
    </source>
</evidence>
<name>A0A263CX54_9PSEU</name>
<reference evidence="1 2" key="1">
    <citation type="submission" date="2017-07" db="EMBL/GenBank/DDBJ databases">
        <title>Amycolatopsis antarcticus sp. nov., isolated from the surface of an Antarcticus brown macroalga.</title>
        <authorList>
            <person name="Wang J."/>
            <person name="Leiva S."/>
            <person name="Huang J."/>
            <person name="Huang Y."/>
        </authorList>
    </citation>
    <scope>NUCLEOTIDE SEQUENCE [LARGE SCALE GENOMIC DNA]</scope>
    <source>
        <strain evidence="1 2">AU-G6</strain>
    </source>
</reference>
<dbReference type="InParanoid" id="A0A263CX54"/>
<accession>A0A263CX54</accession>
<proteinExistence type="predicted"/>
<dbReference type="RefSeq" id="WP_094865370.1">
    <property type="nucleotide sequence ID" value="NZ_NKYE01000019.1"/>
</dbReference>
<dbReference type="Pfam" id="PF10969">
    <property type="entry name" value="DUF2771"/>
    <property type="match status" value="1"/>
</dbReference>
<protein>
    <recommendedName>
        <fullName evidence="3">DUF2771 domain-containing protein</fullName>
    </recommendedName>
</protein>
<dbReference type="Proteomes" id="UP000242444">
    <property type="component" value="Unassembled WGS sequence"/>
</dbReference>
<comment type="caution">
    <text evidence="1">The sequence shown here is derived from an EMBL/GenBank/DDBJ whole genome shotgun (WGS) entry which is preliminary data.</text>
</comment>
<dbReference type="AlphaFoldDB" id="A0A263CX54"/>